<dbReference type="GO" id="GO:0004022">
    <property type="term" value="F:alcohol dehydrogenase (NAD+) activity"/>
    <property type="evidence" value="ECO:0007669"/>
    <property type="project" value="TreeGrafter"/>
</dbReference>
<dbReference type="PANTHER" id="PTHR11496:SF83">
    <property type="entry name" value="HYDROXYACID-OXOACID TRANSHYDROGENASE, MITOCHONDRIAL"/>
    <property type="match status" value="1"/>
</dbReference>
<dbReference type="Gene3D" id="1.20.1090.10">
    <property type="entry name" value="Dehydroquinate synthase-like - alpha domain"/>
    <property type="match status" value="1"/>
</dbReference>
<sequence length="384" mass="39789">MSISVFRFPVQVIFGEGCLSEVGTLGKSFGKHALLVTGSGPTSLLPAVDAVKDMLAAAGISLTHFSEVKSDPDVEAVEKGTGLALESGCDFVIGLGGGSPMDAAKVIAVKLTNRGKVASWEGIGRIPNRGKPLICIPTTAGTGSEATSVAVITGGKRRQKMSLVSQNLYPILAITDPELTYGMPPRLTAATGMDALTHAVESFVAKKAWEPTQVLSFKAAQLGFGFLERACSDGSDAEARRQLSLAALIAGMGFTTSGLGISHALSYGLGSHFGMPHGEANAILLPHVMRFNMEACPESYRELAGAMGVDVSGLTAGKAAEVASGAVAELLSALPLPATLGDAGIPESAVETLASEAFLLTRFRSSNPRETVLEDLVQILRNAY</sequence>
<dbReference type="Pfam" id="PF25137">
    <property type="entry name" value="ADH_Fe_C"/>
    <property type="match status" value="1"/>
</dbReference>
<dbReference type="InterPro" id="IPR001670">
    <property type="entry name" value="ADH_Fe/GldA"/>
</dbReference>
<dbReference type="AlphaFoldDB" id="A0A1F2WMI9"/>
<name>A0A1F2WMI9_9ACTN</name>
<evidence type="ECO:0000256" key="1">
    <source>
        <dbReference type="ARBA" id="ARBA00023002"/>
    </source>
</evidence>
<gene>
    <name evidence="4" type="ORF">A2Y75_12445</name>
</gene>
<dbReference type="PROSITE" id="PS00913">
    <property type="entry name" value="ADH_IRON_1"/>
    <property type="match status" value="1"/>
</dbReference>
<reference evidence="4 5" key="1">
    <citation type="journal article" date="2016" name="Nat. Commun.">
        <title>Thousands of microbial genomes shed light on interconnected biogeochemical processes in an aquifer system.</title>
        <authorList>
            <person name="Anantharaman K."/>
            <person name="Brown C.T."/>
            <person name="Hug L.A."/>
            <person name="Sharon I."/>
            <person name="Castelle C.J."/>
            <person name="Probst A.J."/>
            <person name="Thomas B.C."/>
            <person name="Singh A."/>
            <person name="Wilkins M.J."/>
            <person name="Karaoz U."/>
            <person name="Brodie E.L."/>
            <person name="Williams K.H."/>
            <person name="Hubbard S.S."/>
            <person name="Banfield J.F."/>
        </authorList>
    </citation>
    <scope>NUCLEOTIDE SEQUENCE [LARGE SCALE GENOMIC DNA]</scope>
</reference>
<dbReference type="FunFam" id="3.40.50.1970:FF:000003">
    <property type="entry name" value="Alcohol dehydrogenase, iron-containing"/>
    <property type="match status" value="1"/>
</dbReference>
<dbReference type="Pfam" id="PF00465">
    <property type="entry name" value="Fe-ADH"/>
    <property type="match status" value="1"/>
</dbReference>
<dbReference type="InterPro" id="IPR018211">
    <property type="entry name" value="ADH_Fe_CS"/>
</dbReference>
<accession>A0A1F2WMI9</accession>
<comment type="caution">
    <text evidence="4">The sequence shown here is derived from an EMBL/GenBank/DDBJ whole genome shotgun (WGS) entry which is preliminary data.</text>
</comment>
<organism evidence="4 5">
    <name type="scientific">Candidatus Solincola sediminis</name>
    <dbReference type="NCBI Taxonomy" id="1797199"/>
    <lineage>
        <taxon>Bacteria</taxon>
        <taxon>Bacillati</taxon>
        <taxon>Actinomycetota</taxon>
        <taxon>Candidatus Geothermincolia</taxon>
        <taxon>Candidatus Geothermincolales</taxon>
        <taxon>Candidatus Geothermincolaceae</taxon>
        <taxon>Candidatus Solincola</taxon>
    </lineage>
</organism>
<dbReference type="EMBL" id="MELK01000028">
    <property type="protein sequence ID" value="OFW58027.1"/>
    <property type="molecule type" value="Genomic_DNA"/>
</dbReference>
<feature type="domain" description="Fe-containing alcohol dehydrogenase-like C-terminal" evidence="3">
    <location>
        <begin position="188"/>
        <end position="384"/>
    </location>
</feature>
<evidence type="ECO:0000313" key="4">
    <source>
        <dbReference type="EMBL" id="OFW58027.1"/>
    </source>
</evidence>
<dbReference type="FunFam" id="1.20.1090.10:FF:000001">
    <property type="entry name" value="Aldehyde-alcohol dehydrogenase"/>
    <property type="match status" value="1"/>
</dbReference>
<evidence type="ECO:0000259" key="3">
    <source>
        <dbReference type="Pfam" id="PF25137"/>
    </source>
</evidence>
<dbReference type="Proteomes" id="UP000177876">
    <property type="component" value="Unassembled WGS sequence"/>
</dbReference>
<evidence type="ECO:0000259" key="2">
    <source>
        <dbReference type="Pfam" id="PF00465"/>
    </source>
</evidence>
<dbReference type="Gene3D" id="3.40.50.1970">
    <property type="match status" value="1"/>
</dbReference>
<dbReference type="SUPFAM" id="SSF56796">
    <property type="entry name" value="Dehydroquinate synthase-like"/>
    <property type="match status" value="1"/>
</dbReference>
<evidence type="ECO:0000313" key="5">
    <source>
        <dbReference type="Proteomes" id="UP000177876"/>
    </source>
</evidence>
<dbReference type="CDD" id="cd08551">
    <property type="entry name" value="Fe-ADH"/>
    <property type="match status" value="1"/>
</dbReference>
<protein>
    <submittedName>
        <fullName evidence="4">Uncharacterized protein</fullName>
    </submittedName>
</protein>
<dbReference type="InterPro" id="IPR039697">
    <property type="entry name" value="Alcohol_dehydrogenase_Fe"/>
</dbReference>
<dbReference type="GO" id="GO:0046872">
    <property type="term" value="F:metal ion binding"/>
    <property type="evidence" value="ECO:0007669"/>
    <property type="project" value="InterPro"/>
</dbReference>
<feature type="domain" description="Alcohol dehydrogenase iron-type/glycerol dehydrogenase GldA" evidence="2">
    <location>
        <begin position="9"/>
        <end position="177"/>
    </location>
</feature>
<proteinExistence type="predicted"/>
<dbReference type="STRING" id="1797197.A2Y75_12445"/>
<keyword evidence="1" id="KW-0560">Oxidoreductase</keyword>
<dbReference type="PANTHER" id="PTHR11496">
    <property type="entry name" value="ALCOHOL DEHYDROGENASE"/>
    <property type="match status" value="1"/>
</dbReference>
<dbReference type="PROSITE" id="PS00060">
    <property type="entry name" value="ADH_IRON_2"/>
    <property type="match status" value="1"/>
</dbReference>
<dbReference type="InterPro" id="IPR056798">
    <property type="entry name" value="ADH_Fe_C"/>
</dbReference>